<reference evidence="1 2" key="2">
    <citation type="submission" date="2018-11" db="EMBL/GenBank/DDBJ databases">
        <authorList>
            <consortium name="Pathogen Informatics"/>
        </authorList>
    </citation>
    <scope>NUCLEOTIDE SEQUENCE [LARGE SCALE GENOMIC DNA]</scope>
</reference>
<name>A0A183IAU0_9BILA</name>
<reference evidence="3" key="1">
    <citation type="submission" date="2016-06" db="UniProtKB">
        <authorList>
            <consortium name="WormBaseParasite"/>
        </authorList>
    </citation>
    <scope>IDENTIFICATION</scope>
</reference>
<sequence>MTHFLHVVTHRHQHQHQHRRRPRRRCCRCSSHSLTTTTAVDALAADSHRHRTIAQAGGMKRRAELTLIWHSCKQPFWPLDLEPSGTYASCYVLFMVAFVYSRPTSGPIRSFQDHGFTINGVKWCKIEKAVRAREQSRFRADVRETDRTEQTAIVRRRCCGRCPPHQDTIR</sequence>
<evidence type="ECO:0000313" key="2">
    <source>
        <dbReference type="Proteomes" id="UP000270296"/>
    </source>
</evidence>
<keyword evidence="2" id="KW-1185">Reference proteome</keyword>
<dbReference type="Proteomes" id="UP000270296">
    <property type="component" value="Unassembled WGS sequence"/>
</dbReference>
<protein>
    <submittedName>
        <fullName evidence="1 3">Uncharacterized protein</fullName>
    </submittedName>
</protein>
<dbReference type="WBParaSite" id="SBAD_0000075701-mRNA-1">
    <property type="protein sequence ID" value="SBAD_0000075701-mRNA-1"/>
    <property type="gene ID" value="SBAD_0000075701"/>
</dbReference>
<proteinExistence type="predicted"/>
<gene>
    <name evidence="1" type="ORF">SBAD_LOCUS734</name>
</gene>
<organism evidence="3">
    <name type="scientific">Soboliphyme baturini</name>
    <dbReference type="NCBI Taxonomy" id="241478"/>
    <lineage>
        <taxon>Eukaryota</taxon>
        <taxon>Metazoa</taxon>
        <taxon>Ecdysozoa</taxon>
        <taxon>Nematoda</taxon>
        <taxon>Enoplea</taxon>
        <taxon>Dorylaimia</taxon>
        <taxon>Dioctophymatida</taxon>
        <taxon>Dioctophymatoidea</taxon>
        <taxon>Soboliphymatidae</taxon>
        <taxon>Soboliphyme</taxon>
    </lineage>
</organism>
<dbReference type="AlphaFoldDB" id="A0A183IAU0"/>
<evidence type="ECO:0000313" key="3">
    <source>
        <dbReference type="WBParaSite" id="SBAD_0000075701-mRNA-1"/>
    </source>
</evidence>
<accession>A0A183IAU0</accession>
<dbReference type="EMBL" id="UZAM01006614">
    <property type="protein sequence ID" value="VDO91947.1"/>
    <property type="molecule type" value="Genomic_DNA"/>
</dbReference>
<evidence type="ECO:0000313" key="1">
    <source>
        <dbReference type="EMBL" id="VDO91947.1"/>
    </source>
</evidence>